<dbReference type="Gene3D" id="3.40.50.2000">
    <property type="entry name" value="Glycogen Phosphorylase B"/>
    <property type="match status" value="2"/>
</dbReference>
<keyword evidence="3" id="KW-1185">Reference proteome</keyword>
<sequence>MSGHGARAERTPATRTRPIRAWIDLVSPSHPFFFAALAEGLDDVAVATTVREKTETVSLAREVGFTHRVVGRDFDNALVRKAGIPLRTAQLALEAPDGDVSLSSRNAMCVLASKLRGIPSIHFTDNDITAHIDGLWVEELYNRFEAAATHNVVPSAFATHELTRWGADPDAIHTYDGYKEDVYVANFDPEPEFPERLPFASGEYIVVRPEALTAAYVDADSIVPELLAAADERDIGVVYLPRGRGDEVHAHDYADDDVFVPDGAVNGLQLAWHARCVLTGSGTMSREAACMEKPAVSFFPNTLLSVDQELVADGRIFHSRDADAIIDHITGLDESDVAPDRERARAVRDEVVALTNELLQSCCEER</sequence>
<dbReference type="KEGG" id="hdo:MUK72_10810"/>
<reference evidence="1" key="1">
    <citation type="journal article" date="2014" name="Int. J. Syst. Evol. Microbiol.">
        <title>Complete genome sequence of Corynebacterium casei LMG S-19264T (=DSM 44701T), isolated from a smear-ripened cheese.</title>
        <authorList>
            <consortium name="US DOE Joint Genome Institute (JGI-PGF)"/>
            <person name="Walter F."/>
            <person name="Albersmeier A."/>
            <person name="Kalinowski J."/>
            <person name="Ruckert C."/>
        </authorList>
    </citation>
    <scope>NUCLEOTIDE SEQUENCE</scope>
    <source>
        <strain evidence="1">JCM 12289</strain>
    </source>
</reference>
<dbReference type="AlphaFoldDB" id="A0AAV3SCL8"/>
<reference evidence="1" key="3">
    <citation type="submission" date="2023-12" db="EMBL/GenBank/DDBJ databases">
        <authorList>
            <person name="Sun Q."/>
            <person name="Inoue M."/>
        </authorList>
    </citation>
    <scope>NUCLEOTIDE SEQUENCE</scope>
    <source>
        <strain evidence="1">JCM 12289</strain>
    </source>
</reference>
<dbReference type="RefSeq" id="WP_244700267.1">
    <property type="nucleotide sequence ID" value="NZ_BAAADN010000002.1"/>
</dbReference>
<dbReference type="GeneID" id="71762344"/>
<dbReference type="PANTHER" id="PTHR39662:SF1">
    <property type="entry name" value="DUF354 DOMAIN-CONTAINING PROTEIN"/>
    <property type="match status" value="1"/>
</dbReference>
<accession>A0AAV3SCL8</accession>
<evidence type="ECO:0000313" key="3">
    <source>
        <dbReference type="Proteomes" id="UP000830542"/>
    </source>
</evidence>
<dbReference type="Pfam" id="PF04007">
    <property type="entry name" value="DUF354"/>
    <property type="match status" value="1"/>
</dbReference>
<dbReference type="Proteomes" id="UP000830542">
    <property type="component" value="Chromosome"/>
</dbReference>
<dbReference type="EMBL" id="BAAADN010000002">
    <property type="protein sequence ID" value="GAA0450589.1"/>
    <property type="molecule type" value="Genomic_DNA"/>
</dbReference>
<evidence type="ECO:0000313" key="4">
    <source>
        <dbReference type="Proteomes" id="UP001500962"/>
    </source>
</evidence>
<dbReference type="InterPro" id="IPR007152">
    <property type="entry name" value="DUF354"/>
</dbReference>
<evidence type="ECO:0000313" key="2">
    <source>
        <dbReference type="EMBL" id="UOO94456.1"/>
    </source>
</evidence>
<dbReference type="EMBL" id="CP095005">
    <property type="protein sequence ID" value="UOO94456.1"/>
    <property type="molecule type" value="Genomic_DNA"/>
</dbReference>
<gene>
    <name evidence="1" type="ORF">GCM10008985_02740</name>
    <name evidence="2" type="ORF">MUK72_10810</name>
</gene>
<organism evidence="1 4">
    <name type="scientific">Halococcus dombrowskii</name>
    <dbReference type="NCBI Taxonomy" id="179637"/>
    <lineage>
        <taxon>Archaea</taxon>
        <taxon>Methanobacteriati</taxon>
        <taxon>Methanobacteriota</taxon>
        <taxon>Stenosarchaea group</taxon>
        <taxon>Halobacteria</taxon>
        <taxon>Halobacteriales</taxon>
        <taxon>Halococcaceae</taxon>
        <taxon>Halococcus</taxon>
    </lineage>
</organism>
<dbReference type="SUPFAM" id="SSF53756">
    <property type="entry name" value="UDP-Glycosyltransferase/glycogen phosphorylase"/>
    <property type="match status" value="1"/>
</dbReference>
<name>A0AAV3SCL8_HALDO</name>
<reference evidence="2" key="2">
    <citation type="submission" date="2022-04" db="EMBL/GenBank/DDBJ databases">
        <title>Sequencing and genomic assembly of Halococcus dombrowskii.</title>
        <authorList>
            <person name="Lim S.W."/>
            <person name="MacLea K.S."/>
        </authorList>
    </citation>
    <scope>NUCLEOTIDE SEQUENCE</scope>
    <source>
        <strain evidence="2">H4</strain>
    </source>
</reference>
<protein>
    <submittedName>
        <fullName evidence="1">DUF354 domain-containing protein</fullName>
    </submittedName>
</protein>
<dbReference type="Proteomes" id="UP001500962">
    <property type="component" value="Unassembled WGS sequence"/>
</dbReference>
<proteinExistence type="predicted"/>
<evidence type="ECO:0000313" key="1">
    <source>
        <dbReference type="EMBL" id="GAA0450589.1"/>
    </source>
</evidence>
<dbReference type="PANTHER" id="PTHR39662">
    <property type="entry name" value="DUF354 DOMAIN-CONTAINING PROTEIN-RELATED"/>
    <property type="match status" value="1"/>
</dbReference>